<dbReference type="STRING" id="266779.Meso_1055"/>
<dbReference type="AlphaFoldDB" id="Q11JH3"/>
<feature type="transmembrane region" description="Helical" evidence="1">
    <location>
        <begin position="59"/>
        <end position="79"/>
    </location>
</feature>
<dbReference type="SUPFAM" id="SSF103481">
    <property type="entry name" value="Multidrug resistance efflux transporter EmrE"/>
    <property type="match status" value="1"/>
</dbReference>
<name>Q11JH3_CHESB</name>
<gene>
    <name evidence="3" type="ordered locus">Meso_1055</name>
</gene>
<protein>
    <recommendedName>
        <fullName evidence="2">EamA domain-containing protein</fullName>
    </recommendedName>
</protein>
<feature type="transmembrane region" description="Helical" evidence="1">
    <location>
        <begin position="195"/>
        <end position="222"/>
    </location>
</feature>
<feature type="transmembrane region" description="Helical" evidence="1">
    <location>
        <begin position="34"/>
        <end position="52"/>
    </location>
</feature>
<dbReference type="GO" id="GO:0016020">
    <property type="term" value="C:membrane"/>
    <property type="evidence" value="ECO:0007669"/>
    <property type="project" value="InterPro"/>
</dbReference>
<dbReference type="InterPro" id="IPR000620">
    <property type="entry name" value="EamA_dom"/>
</dbReference>
<dbReference type="Pfam" id="PF00892">
    <property type="entry name" value="EamA"/>
    <property type="match status" value="1"/>
</dbReference>
<dbReference type="OrthoDB" id="8444505at2"/>
<dbReference type="HOGENOM" id="CLU_854426_0_0_5"/>
<dbReference type="EMBL" id="CP000390">
    <property type="protein sequence ID" value="ABG62452.1"/>
    <property type="molecule type" value="Genomic_DNA"/>
</dbReference>
<dbReference type="InterPro" id="IPR037185">
    <property type="entry name" value="EmrE-like"/>
</dbReference>
<proteinExistence type="predicted"/>
<keyword evidence="1" id="KW-0472">Membrane</keyword>
<feature type="transmembrane region" description="Helical" evidence="1">
    <location>
        <begin position="122"/>
        <end position="142"/>
    </location>
</feature>
<feature type="domain" description="EamA" evidence="2">
    <location>
        <begin position="2"/>
        <end position="136"/>
    </location>
</feature>
<reference evidence="3" key="1">
    <citation type="submission" date="2006-06" db="EMBL/GenBank/DDBJ databases">
        <title>Complete sequence of chromosome of Chelativorans sp. BNC1.</title>
        <authorList>
            <consortium name="US DOE Joint Genome Institute"/>
            <person name="Copeland A."/>
            <person name="Lucas S."/>
            <person name="Lapidus A."/>
            <person name="Barry K."/>
            <person name="Detter J.C."/>
            <person name="Glavina del Rio T."/>
            <person name="Hammon N."/>
            <person name="Israni S."/>
            <person name="Dalin E."/>
            <person name="Tice H."/>
            <person name="Pitluck S."/>
            <person name="Chertkov O."/>
            <person name="Brettin T."/>
            <person name="Bruce D."/>
            <person name="Han C."/>
            <person name="Tapia R."/>
            <person name="Gilna P."/>
            <person name="Schmutz J."/>
            <person name="Larimer F."/>
            <person name="Land M."/>
            <person name="Hauser L."/>
            <person name="Kyrpides N."/>
            <person name="Mikhailova N."/>
            <person name="Richardson P."/>
        </authorList>
    </citation>
    <scope>NUCLEOTIDE SEQUENCE</scope>
    <source>
        <strain evidence="3">BNC1</strain>
    </source>
</reference>
<organism evidence="3">
    <name type="scientific">Chelativorans sp. (strain BNC1)</name>
    <dbReference type="NCBI Taxonomy" id="266779"/>
    <lineage>
        <taxon>Bacteria</taxon>
        <taxon>Pseudomonadati</taxon>
        <taxon>Pseudomonadota</taxon>
        <taxon>Alphaproteobacteria</taxon>
        <taxon>Hyphomicrobiales</taxon>
        <taxon>Phyllobacteriaceae</taxon>
        <taxon>Chelativorans</taxon>
    </lineage>
</organism>
<keyword evidence="1" id="KW-0812">Transmembrane</keyword>
<dbReference type="KEGG" id="mes:Meso_1055"/>
<evidence type="ECO:0000259" key="2">
    <source>
        <dbReference type="Pfam" id="PF00892"/>
    </source>
</evidence>
<evidence type="ECO:0000256" key="1">
    <source>
        <dbReference type="SAM" id="Phobius"/>
    </source>
</evidence>
<feature type="transmembrane region" description="Helical" evidence="1">
    <location>
        <begin position="285"/>
        <end position="307"/>
    </location>
</feature>
<evidence type="ECO:0000313" key="3">
    <source>
        <dbReference type="EMBL" id="ABG62452.1"/>
    </source>
</evidence>
<sequence precursor="true">MLGSLLALFAAVTFALNNAAYRRGALTGSVAQGMAVSLSLGVLIFFAASILIGGLEAIFSFSSFSFWLFCAAGLLHFAWGRYCNYRATKAMGANLVGPPQQLGIIVSLVLAIIVLGETLTPLRILGILLVVLGPAISLRARMATQGPDAPKPTFQPNYVEGYYFAFLSALGFGVSPIFVKVALDGGGLVESIAGGFIAYLAATAIMALALLKPGLAAHIAAVKPVSGKWFSTAAVLVSLSQMTSYMALALAPVSVVMPIQRLSLVFRVLANSMLNREHEVIGGRIWVATGLGLLGAIFLSLSTEFVLNHLTLPDWLEQAAQWHWP</sequence>
<keyword evidence="1" id="KW-1133">Transmembrane helix</keyword>
<accession>Q11JH3</accession>
<dbReference type="eggNOG" id="COG0697">
    <property type="taxonomic scope" value="Bacteria"/>
</dbReference>
<feature type="transmembrane region" description="Helical" evidence="1">
    <location>
        <begin position="99"/>
        <end position="115"/>
    </location>
</feature>
<feature type="transmembrane region" description="Helical" evidence="1">
    <location>
        <begin position="162"/>
        <end position="183"/>
    </location>
</feature>
<dbReference type="eggNOG" id="COG2510">
    <property type="taxonomic scope" value="Bacteria"/>
</dbReference>